<dbReference type="InterPro" id="IPR021005">
    <property type="entry name" value="Znf_CGNR"/>
</dbReference>
<evidence type="ECO:0000313" key="3">
    <source>
        <dbReference type="Proteomes" id="UP001501444"/>
    </source>
</evidence>
<dbReference type="InterPro" id="IPR010852">
    <property type="entry name" value="ABATE"/>
</dbReference>
<feature type="domain" description="Zinc finger CGNR" evidence="1">
    <location>
        <begin position="141"/>
        <end position="184"/>
    </location>
</feature>
<dbReference type="Gene3D" id="1.10.3300.10">
    <property type="entry name" value="Jann2411-like domain"/>
    <property type="match status" value="1"/>
</dbReference>
<comment type="caution">
    <text evidence="2">The sequence shown here is derived from an EMBL/GenBank/DDBJ whole genome shotgun (WGS) entry which is preliminary data.</text>
</comment>
<organism evidence="2 3">
    <name type="scientific">Dactylosporangium salmoneum</name>
    <dbReference type="NCBI Taxonomy" id="53361"/>
    <lineage>
        <taxon>Bacteria</taxon>
        <taxon>Bacillati</taxon>
        <taxon>Actinomycetota</taxon>
        <taxon>Actinomycetes</taxon>
        <taxon>Micromonosporales</taxon>
        <taxon>Micromonosporaceae</taxon>
        <taxon>Dactylosporangium</taxon>
    </lineage>
</organism>
<accession>A0ABN3HTX3</accession>
<gene>
    <name evidence="2" type="ORF">GCM10010170_098820</name>
</gene>
<dbReference type="Proteomes" id="UP001501444">
    <property type="component" value="Unassembled WGS sequence"/>
</dbReference>
<sequence>MPDRAGSEHGRSHVLASVVRLVNTGPEAGEGELLDSVARLRDFIAEAQVTEVRPPTGADLAALHELRRRLYSVFAASTMADAVLRVNEILAAAPIQPRLTTHDGRPPHLHFFPPYATLTDHLAADCAMALSLLIADGERARLRICAAEDCSRVLYDESRNRTRLYCDSQRCGNRLHAAAYRARRRSV</sequence>
<dbReference type="EMBL" id="BAAARV010000108">
    <property type="protein sequence ID" value="GAA2387694.1"/>
    <property type="molecule type" value="Genomic_DNA"/>
</dbReference>
<dbReference type="Pfam" id="PF07336">
    <property type="entry name" value="ABATE"/>
    <property type="match status" value="1"/>
</dbReference>
<dbReference type="InterPro" id="IPR023286">
    <property type="entry name" value="ABATE_dom_sf"/>
</dbReference>
<proteinExistence type="predicted"/>
<name>A0ABN3HTX3_9ACTN</name>
<protein>
    <submittedName>
        <fullName evidence="2">CGNR zinc finger domain-containing protein</fullName>
    </submittedName>
</protein>
<dbReference type="PANTHER" id="PTHR35525">
    <property type="entry name" value="BLL6575 PROTEIN"/>
    <property type="match status" value="1"/>
</dbReference>
<dbReference type="SUPFAM" id="SSF160904">
    <property type="entry name" value="Jann2411-like"/>
    <property type="match status" value="1"/>
</dbReference>
<dbReference type="PANTHER" id="PTHR35525:SF3">
    <property type="entry name" value="BLL6575 PROTEIN"/>
    <property type="match status" value="1"/>
</dbReference>
<evidence type="ECO:0000313" key="2">
    <source>
        <dbReference type="EMBL" id="GAA2387694.1"/>
    </source>
</evidence>
<reference evidence="2 3" key="1">
    <citation type="journal article" date="2019" name="Int. J. Syst. Evol. Microbiol.">
        <title>The Global Catalogue of Microorganisms (GCM) 10K type strain sequencing project: providing services to taxonomists for standard genome sequencing and annotation.</title>
        <authorList>
            <consortium name="The Broad Institute Genomics Platform"/>
            <consortium name="The Broad Institute Genome Sequencing Center for Infectious Disease"/>
            <person name="Wu L."/>
            <person name="Ma J."/>
        </authorList>
    </citation>
    <scope>NUCLEOTIDE SEQUENCE [LARGE SCALE GENOMIC DNA]</scope>
    <source>
        <strain evidence="2 3">JCM 3272</strain>
    </source>
</reference>
<evidence type="ECO:0000259" key="1">
    <source>
        <dbReference type="Pfam" id="PF11706"/>
    </source>
</evidence>
<dbReference type="Pfam" id="PF11706">
    <property type="entry name" value="zf-CGNR"/>
    <property type="match status" value="1"/>
</dbReference>
<keyword evidence="3" id="KW-1185">Reference proteome</keyword>